<evidence type="ECO:0000313" key="19">
    <source>
        <dbReference type="EMBL" id="RTI55815.1"/>
    </source>
</evidence>
<proteinExistence type="inferred from homology"/>
<evidence type="ECO:0000313" key="28">
    <source>
        <dbReference type="Proteomes" id="UP000288082"/>
    </source>
</evidence>
<evidence type="ECO:0000313" key="22">
    <source>
        <dbReference type="Proteomes" id="UP000286910"/>
    </source>
</evidence>
<dbReference type="InterPro" id="IPR029060">
    <property type="entry name" value="PIN-like_dom_sf"/>
</dbReference>
<gene>
    <name evidence="8" type="primary">vapC</name>
    <name evidence="19" type="ORF">CSW14_06375</name>
    <name evidence="18" type="ORF">CSW23_05510</name>
    <name evidence="17" type="ORF">CSW27_05890</name>
    <name evidence="16" type="ORF">CSW29_06540</name>
    <name evidence="15" type="ORF">CSW38_05065</name>
    <name evidence="14" type="ORF">CSW40_11800</name>
    <name evidence="13" type="ORF">CSW41_05500</name>
    <name evidence="11" type="ORF">CSW45_02275</name>
    <name evidence="12" type="ORF">CSW47_03075</name>
    <name evidence="10" type="ORF">CSW50_09715</name>
</gene>
<evidence type="ECO:0000313" key="14">
    <source>
        <dbReference type="EMBL" id="RTH21926.1"/>
    </source>
</evidence>
<evidence type="ECO:0000256" key="3">
    <source>
        <dbReference type="ARBA" id="ARBA00022722"/>
    </source>
</evidence>
<evidence type="ECO:0000313" key="16">
    <source>
        <dbReference type="EMBL" id="RTI00062.1"/>
    </source>
</evidence>
<dbReference type="Proteomes" id="UP000288347">
    <property type="component" value="Unassembled WGS sequence"/>
</dbReference>
<evidence type="ECO:0000256" key="4">
    <source>
        <dbReference type="ARBA" id="ARBA00022723"/>
    </source>
</evidence>
<dbReference type="EMBL" id="PEMH01000197">
    <property type="protein sequence ID" value="RTI00062.1"/>
    <property type="molecule type" value="Genomic_DNA"/>
</dbReference>
<evidence type="ECO:0000313" key="20">
    <source>
        <dbReference type="Proteomes" id="UP000286712"/>
    </source>
</evidence>
<evidence type="ECO:0000256" key="7">
    <source>
        <dbReference type="ARBA" id="ARBA00038093"/>
    </source>
</evidence>
<keyword evidence="5 8" id="KW-0378">Hydrolase</keyword>
<dbReference type="InterPro" id="IPR002716">
    <property type="entry name" value="PIN_dom"/>
</dbReference>
<dbReference type="RefSeq" id="WP_084221160.1">
    <property type="nucleotide sequence ID" value="NZ_DAHVNI010000010.1"/>
</dbReference>
<evidence type="ECO:0000313" key="18">
    <source>
        <dbReference type="EMBL" id="RTI17890.1"/>
    </source>
</evidence>
<dbReference type="Pfam" id="PF01850">
    <property type="entry name" value="PIN"/>
    <property type="match status" value="1"/>
</dbReference>
<keyword evidence="2 8" id="KW-1277">Toxin-antitoxin system</keyword>
<evidence type="ECO:0000313" key="24">
    <source>
        <dbReference type="Proteomes" id="UP000287306"/>
    </source>
</evidence>
<dbReference type="GO" id="GO:0016787">
    <property type="term" value="F:hydrolase activity"/>
    <property type="evidence" value="ECO:0007669"/>
    <property type="project" value="UniProtKB-KW"/>
</dbReference>
<sequence>MAYLLDTNVLSETVKADPHPGVVGWLQATPLADTYLSALTLGELVQGVVRAPAKRKRTLESWLKQVKRRFSDRILPLDTPVMEAWGTLMGEAFLRGKPLSPLDAMLAATALRHGLVLVTRNARHFEGLPLTVLNPWEGG</sequence>
<evidence type="ECO:0000256" key="8">
    <source>
        <dbReference type="HAMAP-Rule" id="MF_00265"/>
    </source>
</evidence>
<evidence type="ECO:0000313" key="23">
    <source>
        <dbReference type="Proteomes" id="UP000287155"/>
    </source>
</evidence>
<dbReference type="EMBL" id="PEMN01000141">
    <property type="protein sequence ID" value="RTI17890.1"/>
    <property type="molecule type" value="Genomic_DNA"/>
</dbReference>
<dbReference type="Proteomes" id="UP000287439">
    <property type="component" value="Unassembled WGS sequence"/>
</dbReference>
<dbReference type="EC" id="3.1.-.-" evidence="8"/>
<keyword evidence="8" id="KW-0800">Toxin</keyword>
<evidence type="ECO:0000256" key="5">
    <source>
        <dbReference type="ARBA" id="ARBA00022801"/>
    </source>
</evidence>
<evidence type="ECO:0000313" key="11">
    <source>
        <dbReference type="EMBL" id="RTH06113.1"/>
    </source>
</evidence>
<comment type="function">
    <text evidence="8">Toxic component of a toxin-antitoxin (TA) system. An RNase.</text>
</comment>
<dbReference type="InterPro" id="IPR050556">
    <property type="entry name" value="Type_II_TA_system_RNase"/>
</dbReference>
<feature type="binding site" evidence="8">
    <location>
        <position position="6"/>
    </location>
    <ligand>
        <name>Mg(2+)</name>
        <dbReference type="ChEBI" id="CHEBI:18420"/>
    </ligand>
</feature>
<dbReference type="EMBL" id="PELW01000381">
    <property type="protein sequence ID" value="RTH21926.1"/>
    <property type="molecule type" value="Genomic_DNA"/>
</dbReference>
<comment type="similarity">
    <text evidence="7 8">Belongs to the PINc/VapC protein family.</text>
</comment>
<dbReference type="EMBL" id="PELP01000065">
    <property type="protein sequence ID" value="RTH06633.1"/>
    <property type="molecule type" value="Genomic_DNA"/>
</dbReference>
<dbReference type="Proteomes" id="UP000287467">
    <property type="component" value="Unassembled WGS sequence"/>
</dbReference>
<evidence type="ECO:0000313" key="12">
    <source>
        <dbReference type="EMBL" id="RTH06633.1"/>
    </source>
</evidence>
<keyword evidence="4 8" id="KW-0479">Metal-binding</keyword>
<dbReference type="PANTHER" id="PTHR33653">
    <property type="entry name" value="RIBONUCLEASE VAPC2"/>
    <property type="match status" value="1"/>
</dbReference>
<dbReference type="GO" id="GO:0000287">
    <property type="term" value="F:magnesium ion binding"/>
    <property type="evidence" value="ECO:0007669"/>
    <property type="project" value="UniProtKB-UniRule"/>
</dbReference>
<evidence type="ECO:0000313" key="21">
    <source>
        <dbReference type="Proteomes" id="UP000286734"/>
    </source>
</evidence>
<evidence type="ECO:0000259" key="9">
    <source>
        <dbReference type="Pfam" id="PF01850"/>
    </source>
</evidence>
<dbReference type="PANTHER" id="PTHR33653:SF1">
    <property type="entry name" value="RIBONUCLEASE VAPC2"/>
    <property type="match status" value="1"/>
</dbReference>
<dbReference type="GO" id="GO:0090729">
    <property type="term" value="F:toxin activity"/>
    <property type="evidence" value="ECO:0007669"/>
    <property type="project" value="UniProtKB-KW"/>
</dbReference>
<dbReference type="Gene3D" id="3.40.50.1010">
    <property type="entry name" value="5'-nuclease"/>
    <property type="match status" value="1"/>
</dbReference>
<dbReference type="Proteomes" id="UP000286712">
    <property type="component" value="Unassembled WGS sequence"/>
</dbReference>
<dbReference type="GO" id="GO:0004540">
    <property type="term" value="F:RNA nuclease activity"/>
    <property type="evidence" value="ECO:0007669"/>
    <property type="project" value="InterPro"/>
</dbReference>
<comment type="caution">
    <text evidence="15">The sequence shown here is derived from an EMBL/GenBank/DDBJ whole genome shotgun (WGS) entry which is preliminary data.</text>
</comment>
<dbReference type="AlphaFoldDB" id="A0A430S015"/>
<evidence type="ECO:0000313" key="26">
    <source>
        <dbReference type="Proteomes" id="UP000287467"/>
    </source>
</evidence>
<evidence type="ECO:0000313" key="13">
    <source>
        <dbReference type="EMBL" id="RTH18711.1"/>
    </source>
</evidence>
<dbReference type="Proteomes" id="UP000286734">
    <property type="component" value="Unassembled WGS sequence"/>
</dbReference>
<evidence type="ECO:0000313" key="27">
    <source>
        <dbReference type="Proteomes" id="UP000288073"/>
    </source>
</evidence>
<dbReference type="InterPro" id="IPR022907">
    <property type="entry name" value="VapC_family"/>
</dbReference>
<dbReference type="EMBL" id="PEMJ01000146">
    <property type="protein sequence ID" value="RTI15405.1"/>
    <property type="molecule type" value="Genomic_DNA"/>
</dbReference>
<evidence type="ECO:0000256" key="1">
    <source>
        <dbReference type="ARBA" id="ARBA00001946"/>
    </source>
</evidence>
<evidence type="ECO:0000313" key="29">
    <source>
        <dbReference type="Proteomes" id="UP000288347"/>
    </source>
</evidence>
<evidence type="ECO:0000313" key="10">
    <source>
        <dbReference type="EMBL" id="RTH01261.1"/>
    </source>
</evidence>
<organism evidence="15 24">
    <name type="scientific">Thermus scotoductus</name>
    <dbReference type="NCBI Taxonomy" id="37636"/>
    <lineage>
        <taxon>Bacteria</taxon>
        <taxon>Thermotogati</taxon>
        <taxon>Deinococcota</taxon>
        <taxon>Deinococci</taxon>
        <taxon>Thermales</taxon>
        <taxon>Thermaceae</taxon>
        <taxon>Thermus</taxon>
    </lineage>
</organism>
<dbReference type="EMBL" id="PELR01000045">
    <property type="protein sequence ID" value="RTH06113.1"/>
    <property type="molecule type" value="Genomic_DNA"/>
</dbReference>
<evidence type="ECO:0000313" key="15">
    <source>
        <dbReference type="EMBL" id="RTH26809.1"/>
    </source>
</evidence>
<accession>A0A430S015</accession>
<dbReference type="CDD" id="cd18746">
    <property type="entry name" value="PIN_VapC4-5_FitB-like"/>
    <property type="match status" value="1"/>
</dbReference>
<dbReference type="Proteomes" id="UP000286910">
    <property type="component" value="Unassembled WGS sequence"/>
</dbReference>
<dbReference type="HAMAP" id="MF_00265">
    <property type="entry name" value="VapC_Nob1"/>
    <property type="match status" value="1"/>
</dbReference>
<evidence type="ECO:0000256" key="6">
    <source>
        <dbReference type="ARBA" id="ARBA00022842"/>
    </source>
</evidence>
<dbReference type="Proteomes" id="UP000287155">
    <property type="component" value="Unassembled WGS sequence"/>
</dbReference>
<dbReference type="EMBL" id="PELM01000355">
    <property type="protein sequence ID" value="RTH01261.1"/>
    <property type="molecule type" value="Genomic_DNA"/>
</dbReference>
<protein>
    <recommendedName>
        <fullName evidence="8">Ribonuclease VapC</fullName>
        <shortName evidence="8">RNase VapC</shortName>
        <ecNumber evidence="8">3.1.-.-</ecNumber>
    </recommendedName>
    <alternativeName>
        <fullName evidence="8">Toxin VapC</fullName>
    </alternativeName>
</protein>
<evidence type="ECO:0000256" key="2">
    <source>
        <dbReference type="ARBA" id="ARBA00022649"/>
    </source>
</evidence>
<name>A0A430S015_THESC</name>
<evidence type="ECO:0000313" key="25">
    <source>
        <dbReference type="Proteomes" id="UP000287439"/>
    </source>
</evidence>
<dbReference type="SUPFAM" id="SSF88723">
    <property type="entry name" value="PIN domain-like"/>
    <property type="match status" value="1"/>
</dbReference>
<reference evidence="20 21" key="1">
    <citation type="journal article" date="2019" name="Extremophiles">
        <title>Biogeography of thermophiles and predominance of Thermus scotoductus in domestic water heaters.</title>
        <authorList>
            <person name="Wilpiszeski R.L."/>
            <person name="Zhang Z."/>
            <person name="House C.H."/>
        </authorList>
    </citation>
    <scope>NUCLEOTIDE SEQUENCE [LARGE SCALE GENOMIC DNA]</scope>
    <source>
        <strain evidence="18 27">10_S10</strain>
        <strain evidence="17 23">14_S14</strain>
        <strain evidence="16 29">16_S16</strain>
        <strain evidence="19 26">1_S1</strain>
        <strain evidence="15 24">25_S25</strain>
        <strain evidence="14 20">27_S27</strain>
        <strain evidence="13 25">28_S28</strain>
        <strain evidence="11 22">32_S32</strain>
        <strain evidence="12 21">34_S34</strain>
        <strain evidence="10 28">38_S38</strain>
    </source>
</reference>
<dbReference type="Proteomes" id="UP000288073">
    <property type="component" value="Unassembled WGS sequence"/>
</dbReference>
<dbReference type="EMBL" id="PELY01000121">
    <property type="protein sequence ID" value="RTH26809.1"/>
    <property type="molecule type" value="Genomic_DNA"/>
</dbReference>
<evidence type="ECO:0000313" key="17">
    <source>
        <dbReference type="EMBL" id="RTI15405.1"/>
    </source>
</evidence>
<feature type="domain" description="PIN" evidence="9">
    <location>
        <begin position="3"/>
        <end position="123"/>
    </location>
</feature>
<keyword evidence="3 8" id="KW-0540">Nuclease</keyword>
<dbReference type="Proteomes" id="UP000288082">
    <property type="component" value="Unassembled WGS sequence"/>
</dbReference>
<dbReference type="Proteomes" id="UP000287306">
    <property type="component" value="Unassembled WGS sequence"/>
</dbReference>
<comment type="cofactor">
    <cofactor evidence="1 8">
        <name>Mg(2+)</name>
        <dbReference type="ChEBI" id="CHEBI:18420"/>
    </cofactor>
</comment>
<feature type="binding site" evidence="8">
    <location>
        <position position="103"/>
    </location>
    <ligand>
        <name>Mg(2+)</name>
        <dbReference type="ChEBI" id="CHEBI:18420"/>
    </ligand>
</feature>
<dbReference type="EMBL" id="PELV01000151">
    <property type="protein sequence ID" value="RTH18711.1"/>
    <property type="molecule type" value="Genomic_DNA"/>
</dbReference>
<dbReference type="EMBL" id="PEMW01000178">
    <property type="protein sequence ID" value="RTI55815.1"/>
    <property type="molecule type" value="Genomic_DNA"/>
</dbReference>
<keyword evidence="6 8" id="KW-0460">Magnesium</keyword>